<protein>
    <submittedName>
        <fullName evidence="1">Uncharacterized protein</fullName>
    </submittedName>
</protein>
<organism evidence="1 2">
    <name type="scientific">Staphylococcus hsinchuensis</name>
    <dbReference type="NCBI Taxonomy" id="3051183"/>
    <lineage>
        <taxon>Bacteria</taxon>
        <taxon>Bacillati</taxon>
        <taxon>Bacillota</taxon>
        <taxon>Bacilli</taxon>
        <taxon>Bacillales</taxon>
        <taxon>Staphylococcaceae</taxon>
        <taxon>Staphylococcus</taxon>
    </lineage>
</organism>
<dbReference type="Proteomes" id="UP001436297">
    <property type="component" value="Chromosome"/>
</dbReference>
<dbReference type="RefSeq" id="WP_251517145.1">
    <property type="nucleotide sequence ID" value="NZ_CP128355.1"/>
</dbReference>
<accession>A0ABZ3EEN4</accession>
<evidence type="ECO:0000313" key="2">
    <source>
        <dbReference type="Proteomes" id="UP001436297"/>
    </source>
</evidence>
<name>A0ABZ3EEN4_9STAP</name>
<gene>
    <name evidence="1" type="ORF">QQM35_02345</name>
</gene>
<proteinExistence type="predicted"/>
<sequence length="53" mass="6200">MFLAKLECYNCKKEIDDNEDIMIAINNKDLKGITNVKQWAKNQKVYCSQCSKK</sequence>
<dbReference type="EMBL" id="CP128355">
    <property type="protein sequence ID" value="XAF70982.1"/>
    <property type="molecule type" value="Genomic_DNA"/>
</dbReference>
<evidence type="ECO:0000313" key="1">
    <source>
        <dbReference type="EMBL" id="XAF70982.1"/>
    </source>
</evidence>
<reference evidence="1 2" key="1">
    <citation type="journal article" date="2024" name="Pathogens">
        <title>Staphylococcus hsinchuensis sp. nov., Isolated from Soymilk.</title>
        <authorList>
            <person name="Wang Y.T."/>
            <person name="Lin Y.C."/>
            <person name="Hsieh Y.H."/>
            <person name="Lin Y.T."/>
            <person name="Hamada M."/>
            <person name="Chen C.C."/>
            <person name="Liou J.S."/>
            <person name="Lee A.Y."/>
            <person name="Zhang W.L."/>
            <person name="Chen Y.T."/>
            <person name="Huang C.H."/>
        </authorList>
    </citation>
    <scope>NUCLEOTIDE SEQUENCE [LARGE SCALE GENOMIC DNA]</scope>
    <source>
        <strain evidence="1 2">H164</strain>
    </source>
</reference>
<keyword evidence="2" id="KW-1185">Reference proteome</keyword>